<sequence>MDVCGGSNPSHGEDGSTIWIVSQNTSCPLSFRRSGNAWASWSREVSGGGGLDAWETSKLLPRRNGCSWGAESKRPQPTLLGHHLYAHVFVIRKPTTAND</sequence>
<organism evidence="1 2">
    <name type="scientific">Microbotryum silenes-dioicae</name>
    <dbReference type="NCBI Taxonomy" id="796604"/>
    <lineage>
        <taxon>Eukaryota</taxon>
        <taxon>Fungi</taxon>
        <taxon>Dikarya</taxon>
        <taxon>Basidiomycota</taxon>
        <taxon>Pucciniomycotina</taxon>
        <taxon>Microbotryomycetes</taxon>
        <taxon>Microbotryales</taxon>
        <taxon>Microbotryaceae</taxon>
        <taxon>Microbotryum</taxon>
    </lineage>
</organism>
<proteinExistence type="predicted"/>
<dbReference type="Proteomes" id="UP000249464">
    <property type="component" value="Unassembled WGS sequence"/>
</dbReference>
<gene>
    <name evidence="1" type="primary">BQ5605_C019g08828</name>
    <name evidence="1" type="ORF">BQ5605_C019G08828</name>
</gene>
<accession>A0A2X0NTG9</accession>
<evidence type="ECO:0000313" key="2">
    <source>
        <dbReference type="Proteomes" id="UP000249464"/>
    </source>
</evidence>
<dbReference type="EMBL" id="FQNC01000019">
    <property type="protein sequence ID" value="SGY22613.1"/>
    <property type="molecule type" value="Genomic_DNA"/>
</dbReference>
<reference evidence="1 2" key="1">
    <citation type="submission" date="2016-11" db="EMBL/GenBank/DDBJ databases">
        <authorList>
            <person name="Jaros S."/>
            <person name="Januszkiewicz K."/>
            <person name="Wedrychowicz H."/>
        </authorList>
    </citation>
    <scope>NUCLEOTIDE SEQUENCE [LARGE SCALE GENOMIC DNA]</scope>
</reference>
<keyword evidence="2" id="KW-1185">Reference proteome</keyword>
<protein>
    <submittedName>
        <fullName evidence="1">BQ5605_C019g08828 protein</fullName>
    </submittedName>
</protein>
<dbReference type="AlphaFoldDB" id="A0A2X0NTG9"/>
<evidence type="ECO:0000313" key="1">
    <source>
        <dbReference type="EMBL" id="SGY22613.1"/>
    </source>
</evidence>
<name>A0A2X0NTG9_9BASI</name>